<dbReference type="EMBL" id="CP073754">
    <property type="protein sequence ID" value="QWF71908.1"/>
    <property type="molecule type" value="Genomic_DNA"/>
</dbReference>
<evidence type="ECO:0000313" key="2">
    <source>
        <dbReference type="EMBL" id="QWF71908.1"/>
    </source>
</evidence>
<keyword evidence="3" id="KW-1185">Reference proteome</keyword>
<proteinExistence type="predicted"/>
<reference evidence="2" key="1">
    <citation type="submission" date="2021-04" db="EMBL/GenBank/DDBJ databases">
        <title>Draft genome sequence data of methanotrophic Methylovulum sp. strain S1L and Methylomonas sp. strain S2AM isolated from boreal lake water columns.</title>
        <authorList>
            <person name="Rissanen A.J."/>
            <person name="Mangayil R."/>
            <person name="Svenning M.M."/>
            <person name="Khanongnuch R."/>
        </authorList>
    </citation>
    <scope>NUCLEOTIDE SEQUENCE</scope>
    <source>
        <strain evidence="2">S2AM</strain>
    </source>
</reference>
<organism evidence="2 3">
    <name type="scientific">Methylomonas paludis</name>
    <dbReference type="NCBI Taxonomy" id="1173101"/>
    <lineage>
        <taxon>Bacteria</taxon>
        <taxon>Pseudomonadati</taxon>
        <taxon>Pseudomonadota</taxon>
        <taxon>Gammaproteobacteria</taxon>
        <taxon>Methylococcales</taxon>
        <taxon>Methylococcaceae</taxon>
        <taxon>Methylomonas</taxon>
    </lineage>
</organism>
<name>A0A975MQ05_9GAMM</name>
<protein>
    <submittedName>
        <fullName evidence="2">K(+)-transporting ATPase subunit F</fullName>
    </submittedName>
</protein>
<keyword evidence="1" id="KW-0812">Transmembrane</keyword>
<keyword evidence="1" id="KW-1133">Transmembrane helix</keyword>
<evidence type="ECO:0000256" key="1">
    <source>
        <dbReference type="SAM" id="Phobius"/>
    </source>
</evidence>
<accession>A0A975MQ05</accession>
<dbReference type="AlphaFoldDB" id="A0A975MQ05"/>
<dbReference type="Proteomes" id="UP000676649">
    <property type="component" value="Chromosome"/>
</dbReference>
<dbReference type="Pfam" id="PF09604">
    <property type="entry name" value="Potass_KdpF"/>
    <property type="match status" value="1"/>
</dbReference>
<evidence type="ECO:0000313" key="3">
    <source>
        <dbReference type="Proteomes" id="UP000676649"/>
    </source>
</evidence>
<feature type="transmembrane region" description="Helical" evidence="1">
    <location>
        <begin position="6"/>
        <end position="25"/>
    </location>
</feature>
<keyword evidence="1" id="KW-0472">Membrane</keyword>
<dbReference type="GO" id="GO:0008556">
    <property type="term" value="F:P-type potassium transmembrane transporter activity"/>
    <property type="evidence" value="ECO:0007669"/>
    <property type="project" value="InterPro"/>
</dbReference>
<dbReference type="NCBIfam" id="TIGR02115">
    <property type="entry name" value="potass_kdpF"/>
    <property type="match status" value="1"/>
</dbReference>
<dbReference type="GO" id="GO:0005886">
    <property type="term" value="C:plasma membrane"/>
    <property type="evidence" value="ECO:0007669"/>
    <property type="project" value="InterPro"/>
</dbReference>
<gene>
    <name evidence="2" type="primary">kdpF</name>
    <name evidence="2" type="ORF">KEF85_05470</name>
</gene>
<sequence>MSWVYGLSGVLALVVFIYLLVALFYPEKF</sequence>
<dbReference type="RefSeq" id="WP_215583724.1">
    <property type="nucleotide sequence ID" value="NZ_CP073754.1"/>
</dbReference>
<dbReference type="KEGG" id="mpad:KEF85_05470"/>
<dbReference type="InterPro" id="IPR011726">
    <property type="entry name" value="KdpF"/>
</dbReference>